<evidence type="ECO:0000256" key="2">
    <source>
        <dbReference type="HAMAP-Rule" id="MF_01477"/>
    </source>
</evidence>
<reference evidence="3" key="1">
    <citation type="submission" date="2020-08" db="EMBL/GenBank/DDBJ databases">
        <authorList>
            <person name="Cejkova D."/>
            <person name="Kubasova T."/>
            <person name="Jahodarova E."/>
            <person name="Rychlik I."/>
        </authorList>
    </citation>
    <scope>NUCLEOTIDE SEQUENCE</scope>
    <source>
        <strain evidence="3">An420c</strain>
    </source>
</reference>
<keyword evidence="2" id="KW-0963">Cytoplasm</keyword>
<gene>
    <name evidence="2 3" type="primary">rsfS</name>
    <name evidence="3" type="ORF">H6A13_02620</name>
</gene>
<dbReference type="PANTHER" id="PTHR21043:SF0">
    <property type="entry name" value="MITOCHONDRIAL ASSEMBLY OF RIBOSOMAL LARGE SUBUNIT PROTEIN 1"/>
    <property type="match status" value="1"/>
</dbReference>
<dbReference type="GO" id="GO:0043023">
    <property type="term" value="F:ribosomal large subunit binding"/>
    <property type="evidence" value="ECO:0007669"/>
    <property type="project" value="TreeGrafter"/>
</dbReference>
<dbReference type="Proteomes" id="UP000713880">
    <property type="component" value="Unassembled WGS sequence"/>
</dbReference>
<dbReference type="RefSeq" id="WP_204908065.1">
    <property type="nucleotide sequence ID" value="NZ_JACJLV010000005.1"/>
</dbReference>
<comment type="subunit">
    <text evidence="2">Interacts with ribosomal protein uL14 (rplN).</text>
</comment>
<comment type="subcellular location">
    <subcellularLocation>
        <location evidence="2">Cytoplasm</location>
    </subcellularLocation>
</comment>
<comment type="function">
    <text evidence="2">Functions as a ribosomal silencing factor. Interacts with ribosomal protein uL14 (rplN), blocking formation of intersubunit bridge B8. Prevents association of the 30S and 50S ribosomal subunits and the formation of functional ribosomes, thus repressing translation.</text>
</comment>
<reference evidence="3" key="2">
    <citation type="journal article" date="2021" name="Sci. Rep.">
        <title>The distribution of antibiotic resistance genes in chicken gut microbiota commensals.</title>
        <authorList>
            <person name="Juricova H."/>
            <person name="Matiasovicova J."/>
            <person name="Kubasova T."/>
            <person name="Cejkova D."/>
            <person name="Rychlik I."/>
        </authorList>
    </citation>
    <scope>NUCLEOTIDE SEQUENCE</scope>
    <source>
        <strain evidence="3">An420c</strain>
    </source>
</reference>
<dbReference type="Pfam" id="PF02410">
    <property type="entry name" value="RsfS"/>
    <property type="match status" value="1"/>
</dbReference>
<dbReference type="PANTHER" id="PTHR21043">
    <property type="entry name" value="IOJAP SUPERFAMILY ORTHOLOG"/>
    <property type="match status" value="1"/>
</dbReference>
<keyword evidence="2" id="KW-0678">Repressor</keyword>
<protein>
    <recommendedName>
        <fullName evidence="2">Ribosomal silencing factor RsfS</fullName>
    </recommendedName>
</protein>
<dbReference type="SUPFAM" id="SSF81301">
    <property type="entry name" value="Nucleotidyltransferase"/>
    <property type="match status" value="1"/>
</dbReference>
<accession>A0A939BB44</accession>
<evidence type="ECO:0000313" key="3">
    <source>
        <dbReference type="EMBL" id="MBM6826000.1"/>
    </source>
</evidence>
<comment type="similarity">
    <text evidence="1 2">Belongs to the Iojap/RsfS family.</text>
</comment>
<dbReference type="InterPro" id="IPR004394">
    <property type="entry name" value="Iojap/RsfS/C7orf30"/>
</dbReference>
<sequence length="117" mass="13603">MEQSKHMLQLVYQALEDKKGEDIVMIDISQISVLADYFVICSAGSDSQIQALVDSVEEIMHKNGYSIRQQEGRNSGTWVLMDYGDVIVHIFDRENRSFYNLERIWNDGRRVEKEELS</sequence>
<dbReference type="GO" id="GO:0017148">
    <property type="term" value="P:negative regulation of translation"/>
    <property type="evidence" value="ECO:0007669"/>
    <property type="project" value="UniProtKB-UniRule"/>
</dbReference>
<dbReference type="GO" id="GO:0005737">
    <property type="term" value="C:cytoplasm"/>
    <property type="evidence" value="ECO:0007669"/>
    <property type="project" value="UniProtKB-SubCell"/>
</dbReference>
<keyword evidence="4" id="KW-1185">Reference proteome</keyword>
<name>A0A939BB44_9CLOT</name>
<keyword evidence="2" id="KW-0810">Translation regulation</keyword>
<dbReference type="HAMAP" id="MF_01477">
    <property type="entry name" value="Iojap_RsfS"/>
    <property type="match status" value="1"/>
</dbReference>
<dbReference type="GO" id="GO:0090071">
    <property type="term" value="P:negative regulation of ribosome biogenesis"/>
    <property type="evidence" value="ECO:0007669"/>
    <property type="project" value="UniProtKB-UniRule"/>
</dbReference>
<proteinExistence type="inferred from homology"/>
<organism evidence="3 4">
    <name type="scientific">Mordavella massiliensis</name>
    <dbReference type="NCBI Taxonomy" id="1871024"/>
    <lineage>
        <taxon>Bacteria</taxon>
        <taxon>Bacillati</taxon>
        <taxon>Bacillota</taxon>
        <taxon>Clostridia</taxon>
        <taxon>Eubacteriales</taxon>
        <taxon>Clostridiaceae</taxon>
        <taxon>Mordavella</taxon>
    </lineage>
</organism>
<dbReference type="AlphaFoldDB" id="A0A939BB44"/>
<dbReference type="NCBIfam" id="TIGR00090">
    <property type="entry name" value="rsfS_iojap_ybeB"/>
    <property type="match status" value="1"/>
</dbReference>
<dbReference type="InterPro" id="IPR043519">
    <property type="entry name" value="NT_sf"/>
</dbReference>
<evidence type="ECO:0000313" key="4">
    <source>
        <dbReference type="Proteomes" id="UP000713880"/>
    </source>
</evidence>
<evidence type="ECO:0000256" key="1">
    <source>
        <dbReference type="ARBA" id="ARBA00010574"/>
    </source>
</evidence>
<dbReference type="EMBL" id="JACJLV010000005">
    <property type="protein sequence ID" value="MBM6826000.1"/>
    <property type="molecule type" value="Genomic_DNA"/>
</dbReference>
<comment type="caution">
    <text evidence="3">The sequence shown here is derived from an EMBL/GenBank/DDBJ whole genome shotgun (WGS) entry which is preliminary data.</text>
</comment>
<dbReference type="GO" id="GO:0042256">
    <property type="term" value="P:cytosolic ribosome assembly"/>
    <property type="evidence" value="ECO:0007669"/>
    <property type="project" value="UniProtKB-UniRule"/>
</dbReference>
<dbReference type="Gene3D" id="3.30.460.10">
    <property type="entry name" value="Beta Polymerase, domain 2"/>
    <property type="match status" value="1"/>
</dbReference>